<dbReference type="SMART" id="SM00347">
    <property type="entry name" value="HTH_MARR"/>
    <property type="match status" value="1"/>
</dbReference>
<dbReference type="Pfam" id="PF12802">
    <property type="entry name" value="MarR_2"/>
    <property type="match status" value="1"/>
</dbReference>
<dbReference type="PANTHER" id="PTHR33164:SF43">
    <property type="entry name" value="HTH-TYPE TRANSCRIPTIONAL REPRESSOR YETL"/>
    <property type="match status" value="1"/>
</dbReference>
<dbReference type="InterPro" id="IPR000835">
    <property type="entry name" value="HTH_MarR-typ"/>
</dbReference>
<sequence>MSRPLRLLAPEAIDDLLLYRLSRLLAQGGGPVIRLCEGRHGITRREWRLLSLLAQAPGQSPSALAQRAQLDRARTSKAISSLCEKQLILRTTRPGDRRRVVLHLSERGAEIVQALFPEVCAINQQLLAALSPEQVALLDGLLNTLQAQADALPLPADLPKADRHRGKGRPPGSP</sequence>
<dbReference type="InterPro" id="IPR036388">
    <property type="entry name" value="WH-like_DNA-bd_sf"/>
</dbReference>
<accession>A0ABT5N3M5</accession>
<protein>
    <submittedName>
        <fullName evidence="3">MarR family transcriptional regulator</fullName>
    </submittedName>
</protein>
<reference evidence="3 4" key="1">
    <citation type="submission" date="2023-02" db="EMBL/GenBank/DDBJ databases">
        <title>Bacterial whole genomic sequence of Curvibacter sp. HBC61.</title>
        <authorList>
            <person name="Le V."/>
            <person name="Ko S.-R."/>
            <person name="Ahn C.-Y."/>
            <person name="Oh H.-M."/>
        </authorList>
    </citation>
    <scope>NUCLEOTIDE SEQUENCE [LARGE SCALE GENOMIC DNA]</scope>
    <source>
        <strain evidence="3 4">HBC61</strain>
    </source>
</reference>
<dbReference type="Proteomes" id="UP001528673">
    <property type="component" value="Unassembled WGS sequence"/>
</dbReference>
<comment type="caution">
    <text evidence="3">The sequence shown here is derived from an EMBL/GenBank/DDBJ whole genome shotgun (WGS) entry which is preliminary data.</text>
</comment>
<dbReference type="SUPFAM" id="SSF46785">
    <property type="entry name" value="Winged helix' DNA-binding domain"/>
    <property type="match status" value="1"/>
</dbReference>
<dbReference type="PRINTS" id="PR00598">
    <property type="entry name" value="HTHMARR"/>
</dbReference>
<dbReference type="InterPro" id="IPR036390">
    <property type="entry name" value="WH_DNA-bd_sf"/>
</dbReference>
<evidence type="ECO:0000256" key="1">
    <source>
        <dbReference type="SAM" id="MobiDB-lite"/>
    </source>
</evidence>
<feature type="domain" description="HTH marR-type" evidence="2">
    <location>
        <begin position="14"/>
        <end position="147"/>
    </location>
</feature>
<dbReference type="Gene3D" id="1.10.10.10">
    <property type="entry name" value="Winged helix-like DNA-binding domain superfamily/Winged helix DNA-binding domain"/>
    <property type="match status" value="1"/>
</dbReference>
<evidence type="ECO:0000313" key="3">
    <source>
        <dbReference type="EMBL" id="MDD0840174.1"/>
    </source>
</evidence>
<dbReference type="InterPro" id="IPR039422">
    <property type="entry name" value="MarR/SlyA-like"/>
</dbReference>
<dbReference type="RefSeq" id="WP_273952952.1">
    <property type="nucleotide sequence ID" value="NZ_JAQSIP010000008.1"/>
</dbReference>
<keyword evidence="4" id="KW-1185">Reference proteome</keyword>
<name>A0ABT5N3M5_9BURK</name>
<evidence type="ECO:0000259" key="2">
    <source>
        <dbReference type="PROSITE" id="PS50995"/>
    </source>
</evidence>
<evidence type="ECO:0000313" key="4">
    <source>
        <dbReference type="Proteomes" id="UP001528673"/>
    </source>
</evidence>
<dbReference type="PROSITE" id="PS50995">
    <property type="entry name" value="HTH_MARR_2"/>
    <property type="match status" value="1"/>
</dbReference>
<gene>
    <name evidence="3" type="ORF">PSQ40_16430</name>
</gene>
<organism evidence="3 4">
    <name type="scientific">Curvibacter cyanobacteriorum</name>
    <dbReference type="NCBI Taxonomy" id="3026422"/>
    <lineage>
        <taxon>Bacteria</taxon>
        <taxon>Pseudomonadati</taxon>
        <taxon>Pseudomonadota</taxon>
        <taxon>Betaproteobacteria</taxon>
        <taxon>Burkholderiales</taxon>
        <taxon>Comamonadaceae</taxon>
        <taxon>Curvibacter</taxon>
    </lineage>
</organism>
<dbReference type="EMBL" id="JAQSIP010000008">
    <property type="protein sequence ID" value="MDD0840174.1"/>
    <property type="molecule type" value="Genomic_DNA"/>
</dbReference>
<dbReference type="PANTHER" id="PTHR33164">
    <property type="entry name" value="TRANSCRIPTIONAL REGULATOR, MARR FAMILY"/>
    <property type="match status" value="1"/>
</dbReference>
<feature type="region of interest" description="Disordered" evidence="1">
    <location>
        <begin position="153"/>
        <end position="174"/>
    </location>
</feature>
<proteinExistence type="predicted"/>